<gene>
    <name evidence="15" type="ORF">FYJ34_03720</name>
</gene>
<evidence type="ECO:0000256" key="10">
    <source>
        <dbReference type="ARBA" id="ARBA00025320"/>
    </source>
</evidence>
<feature type="transmembrane region" description="Helical" evidence="14">
    <location>
        <begin position="324"/>
        <end position="344"/>
    </location>
</feature>
<dbReference type="RefSeq" id="WP_154476366.1">
    <property type="nucleotide sequence ID" value="NZ_JAQYBV010000068.1"/>
</dbReference>
<evidence type="ECO:0000256" key="4">
    <source>
        <dbReference type="ARBA" id="ARBA00022448"/>
    </source>
</evidence>
<feature type="transmembrane region" description="Helical" evidence="14">
    <location>
        <begin position="216"/>
        <end position="239"/>
    </location>
</feature>
<feature type="transmembrane region" description="Helical" evidence="14">
    <location>
        <begin position="112"/>
        <end position="131"/>
    </location>
</feature>
<keyword evidence="9 14" id="KW-0472">Membrane</keyword>
<dbReference type="Gene3D" id="1.10.3470.10">
    <property type="entry name" value="ABC transporter involved in vitamin B12 uptake, BtuC"/>
    <property type="match status" value="1"/>
</dbReference>
<evidence type="ECO:0000256" key="9">
    <source>
        <dbReference type="ARBA" id="ARBA00023136"/>
    </source>
</evidence>
<feature type="transmembrane region" description="Helical" evidence="14">
    <location>
        <begin position="84"/>
        <end position="105"/>
    </location>
</feature>
<evidence type="ECO:0000256" key="11">
    <source>
        <dbReference type="ARBA" id="ARBA00031149"/>
    </source>
</evidence>
<evidence type="ECO:0000256" key="14">
    <source>
        <dbReference type="SAM" id="Phobius"/>
    </source>
</evidence>
<dbReference type="Proteomes" id="UP000434409">
    <property type="component" value="Unassembled WGS sequence"/>
</dbReference>
<dbReference type="PANTHER" id="PTHR30472:SF21">
    <property type="entry name" value="HEME-IRON TRANSPORT SYSTEM PERMEASE PROTEIN ISDF-RELATED"/>
    <property type="match status" value="1"/>
</dbReference>
<dbReference type="PANTHER" id="PTHR30472">
    <property type="entry name" value="FERRIC ENTEROBACTIN TRANSPORT SYSTEM PERMEASE PROTEIN"/>
    <property type="match status" value="1"/>
</dbReference>
<keyword evidence="16" id="KW-1185">Reference proteome</keyword>
<feature type="transmembrane region" description="Helical" evidence="14">
    <location>
        <begin position="260"/>
        <end position="286"/>
    </location>
</feature>
<proteinExistence type="inferred from homology"/>
<evidence type="ECO:0000256" key="3">
    <source>
        <dbReference type="ARBA" id="ARBA00018524"/>
    </source>
</evidence>
<evidence type="ECO:0000313" key="16">
    <source>
        <dbReference type="Proteomes" id="UP000434409"/>
    </source>
</evidence>
<protein>
    <recommendedName>
        <fullName evidence="3">Probable heme-iron transport system permease protein IsdF</fullName>
    </recommendedName>
    <alternativeName>
        <fullName evidence="12">Iron-regulated surface determinant protein F</fullName>
    </alternativeName>
    <alternativeName>
        <fullName evidence="11">Staphylococcal iron-regulated protein G</fullName>
    </alternativeName>
</protein>
<feature type="transmembrane region" description="Helical" evidence="14">
    <location>
        <begin position="30"/>
        <end position="51"/>
    </location>
</feature>
<keyword evidence="6 14" id="KW-0812">Transmembrane</keyword>
<comment type="function">
    <text evidence="10">Part of the binding-protein-dependent transport system for heme-iron. Responsible for the translocation of the substrate across the membrane.</text>
</comment>
<evidence type="ECO:0000313" key="15">
    <source>
        <dbReference type="EMBL" id="MSR93399.1"/>
    </source>
</evidence>
<feature type="transmembrane region" description="Helical" evidence="14">
    <location>
        <begin position="168"/>
        <end position="186"/>
    </location>
</feature>
<dbReference type="GO" id="GO:0005886">
    <property type="term" value="C:plasma membrane"/>
    <property type="evidence" value="ECO:0007669"/>
    <property type="project" value="UniProtKB-SubCell"/>
</dbReference>
<keyword evidence="8" id="KW-0408">Iron</keyword>
<dbReference type="InterPro" id="IPR037294">
    <property type="entry name" value="ABC_BtuC-like"/>
</dbReference>
<evidence type="ECO:0000256" key="6">
    <source>
        <dbReference type="ARBA" id="ARBA00022692"/>
    </source>
</evidence>
<evidence type="ECO:0000256" key="7">
    <source>
        <dbReference type="ARBA" id="ARBA00022989"/>
    </source>
</evidence>
<evidence type="ECO:0000256" key="2">
    <source>
        <dbReference type="ARBA" id="ARBA00007935"/>
    </source>
</evidence>
<feature type="region of interest" description="Disordered" evidence="13">
    <location>
        <begin position="1"/>
        <end position="20"/>
    </location>
</feature>
<dbReference type="EMBL" id="VULY01000018">
    <property type="protein sequence ID" value="MSR93399.1"/>
    <property type="molecule type" value="Genomic_DNA"/>
</dbReference>
<keyword evidence="7 14" id="KW-1133">Transmembrane helix</keyword>
<evidence type="ECO:0000256" key="5">
    <source>
        <dbReference type="ARBA" id="ARBA00022475"/>
    </source>
</evidence>
<dbReference type="SUPFAM" id="SSF81345">
    <property type="entry name" value="ABC transporter involved in vitamin B12 uptake, BtuC"/>
    <property type="match status" value="1"/>
</dbReference>
<feature type="compositionally biased region" description="Polar residues" evidence="13">
    <location>
        <begin position="1"/>
        <end position="11"/>
    </location>
</feature>
<dbReference type="FunFam" id="1.10.3470.10:FF:000001">
    <property type="entry name" value="Vitamin B12 ABC transporter permease BtuC"/>
    <property type="match status" value="1"/>
</dbReference>
<evidence type="ECO:0000256" key="12">
    <source>
        <dbReference type="ARBA" id="ARBA00031465"/>
    </source>
</evidence>
<dbReference type="GO" id="GO:0033214">
    <property type="term" value="P:siderophore-iron import into cell"/>
    <property type="evidence" value="ECO:0007669"/>
    <property type="project" value="TreeGrafter"/>
</dbReference>
<evidence type="ECO:0000256" key="8">
    <source>
        <dbReference type="ARBA" id="ARBA00023004"/>
    </source>
</evidence>
<dbReference type="AlphaFoldDB" id="A0A6N7UYP7"/>
<dbReference type="InterPro" id="IPR000522">
    <property type="entry name" value="ABC_transptr_permease_BtuC"/>
</dbReference>
<organism evidence="15 16">
    <name type="scientific">Suipraeoptans intestinalis</name>
    <dbReference type="NCBI Taxonomy" id="2606628"/>
    <lineage>
        <taxon>Bacteria</taxon>
        <taxon>Bacillati</taxon>
        <taxon>Bacillota</taxon>
        <taxon>Clostridia</taxon>
        <taxon>Lachnospirales</taxon>
        <taxon>Lachnospiraceae</taxon>
        <taxon>Suipraeoptans</taxon>
    </lineage>
</organism>
<evidence type="ECO:0000256" key="1">
    <source>
        <dbReference type="ARBA" id="ARBA00004651"/>
    </source>
</evidence>
<feature type="transmembrane region" description="Helical" evidence="14">
    <location>
        <begin position="137"/>
        <end position="156"/>
    </location>
</feature>
<dbReference type="GO" id="GO:0022857">
    <property type="term" value="F:transmembrane transporter activity"/>
    <property type="evidence" value="ECO:0007669"/>
    <property type="project" value="InterPro"/>
</dbReference>
<dbReference type="Pfam" id="PF01032">
    <property type="entry name" value="FecCD"/>
    <property type="match status" value="1"/>
</dbReference>
<feature type="transmembrane region" description="Helical" evidence="14">
    <location>
        <begin position="298"/>
        <end position="317"/>
    </location>
</feature>
<sequence>MTETVLENTSGKAAKDPSGQAKAKSRTAKAAVSFVVMTVLLAALFFGAVNIGSLKVSFLELAKGLFTAYNEKVATIYDLRFPRIVLSLLAGAAIAVSGVLFQAVLKNPLADPGIIGISSGAGFAAVMITAFAPAFFFFVPLFAFLGGVIAFALVYSLSWKGGLSPLRIILVGVAVNAMFTGLSGALNAMNGGNMSGVAAIVNGNITMKTWDDVRILVPYVVPGLVLAVLFAKTCNLLALEDKTARSLGIQVNRMRILISLTAVLLAGISTAVVGAISFLGLIVPHIGRLLVGRNHKVLLPFSALLGAFTFLLADTIGRSIAVPYEVPASIIMSVAGGPFFIILLRRSGKYGR</sequence>
<accession>A0A6N7UYP7</accession>
<evidence type="ECO:0000256" key="13">
    <source>
        <dbReference type="SAM" id="MobiDB-lite"/>
    </source>
</evidence>
<comment type="subcellular location">
    <subcellularLocation>
        <location evidence="1">Cell membrane</location>
        <topology evidence="1">Multi-pass membrane protein</topology>
    </subcellularLocation>
</comment>
<keyword evidence="5" id="KW-1003">Cell membrane</keyword>
<comment type="caution">
    <text evidence="15">The sequence shown here is derived from an EMBL/GenBank/DDBJ whole genome shotgun (WGS) entry which is preliminary data.</text>
</comment>
<dbReference type="CDD" id="cd06550">
    <property type="entry name" value="TM_ABC_iron-siderophores_like"/>
    <property type="match status" value="1"/>
</dbReference>
<keyword evidence="4" id="KW-0813">Transport</keyword>
<comment type="similarity">
    <text evidence="2">Belongs to the binding-protein-dependent transport system permease family. FecCD subfamily.</text>
</comment>
<name>A0A6N7UYP7_9FIRM</name>
<reference evidence="15 16" key="1">
    <citation type="submission" date="2019-08" db="EMBL/GenBank/DDBJ databases">
        <title>In-depth cultivation of the pig gut microbiome towards novel bacterial diversity and tailored functional studies.</title>
        <authorList>
            <person name="Wylensek D."/>
            <person name="Hitch T.C.A."/>
            <person name="Clavel T."/>
        </authorList>
    </citation>
    <scope>NUCLEOTIDE SEQUENCE [LARGE SCALE GENOMIC DNA]</scope>
    <source>
        <strain evidence="15 16">68-1-5</strain>
    </source>
</reference>